<feature type="compositionally biased region" description="Basic and acidic residues" evidence="7">
    <location>
        <begin position="84"/>
        <end position="94"/>
    </location>
</feature>
<dbReference type="InterPro" id="IPR000425">
    <property type="entry name" value="MIP"/>
</dbReference>
<evidence type="ECO:0000256" key="8">
    <source>
        <dbReference type="SAM" id="Phobius"/>
    </source>
</evidence>
<keyword evidence="9" id="KW-1185">Reference proteome</keyword>
<dbReference type="GO" id="GO:0015250">
    <property type="term" value="F:water channel activity"/>
    <property type="evidence" value="ECO:0007669"/>
    <property type="project" value="TreeGrafter"/>
</dbReference>
<evidence type="ECO:0000313" key="10">
    <source>
        <dbReference type="RefSeq" id="XP_033457519.1"/>
    </source>
</evidence>
<feature type="transmembrane region" description="Helical" evidence="8">
    <location>
        <begin position="447"/>
        <end position="480"/>
    </location>
</feature>
<dbReference type="AlphaFoldDB" id="A0A6J3LXS9"/>
<feature type="transmembrane region" description="Helical" evidence="8">
    <location>
        <begin position="629"/>
        <end position="649"/>
    </location>
</feature>
<feature type="transmembrane region" description="Helical" evidence="8">
    <location>
        <begin position="579"/>
        <end position="597"/>
    </location>
</feature>
<dbReference type="OrthoDB" id="3222at2759"/>
<dbReference type="PRINTS" id="PR00783">
    <property type="entry name" value="MINTRINSICP"/>
</dbReference>
<keyword evidence="6 8" id="KW-0472">Membrane</keyword>
<dbReference type="PANTHER" id="PTHR43829">
    <property type="entry name" value="AQUAPORIN OR AQUAGLYCEROPORIN RELATED"/>
    <property type="match status" value="1"/>
</dbReference>
<reference evidence="10" key="1">
    <citation type="submission" date="2020-01" db="EMBL/GenBank/DDBJ databases">
        <authorList>
            <consortium name="DOE Joint Genome Institute"/>
            <person name="Haridas S."/>
            <person name="Albert R."/>
            <person name="Binder M."/>
            <person name="Bloem J."/>
            <person name="Labutti K."/>
            <person name="Salamov A."/>
            <person name="Andreopoulos B."/>
            <person name="Baker S.E."/>
            <person name="Barry K."/>
            <person name="Bills G."/>
            <person name="Bluhm B.H."/>
            <person name="Cannon C."/>
            <person name="Castanera R."/>
            <person name="Culley D.E."/>
            <person name="Daum C."/>
            <person name="Ezra D."/>
            <person name="Gonzalez J.B."/>
            <person name="Henrissat B."/>
            <person name="Kuo A."/>
            <person name="Liang C."/>
            <person name="Lipzen A."/>
            <person name="Lutzoni F."/>
            <person name="Magnuson J."/>
            <person name="Mondo S."/>
            <person name="Nolan M."/>
            <person name="Ohm R."/>
            <person name="Pangilinan J."/>
            <person name="Park H.-J."/>
            <person name="Ramirez L."/>
            <person name="Alfaro M."/>
            <person name="Sun H."/>
            <person name="Tritt A."/>
            <person name="Yoshinaga Y."/>
            <person name="Zwiers L.-H."/>
            <person name="Turgeon B.G."/>
            <person name="Goodwin S.B."/>
            <person name="Spatafora J.W."/>
            <person name="Crous P.W."/>
            <person name="Grigoriev I.V."/>
        </authorList>
    </citation>
    <scope>NUCLEOTIDE SEQUENCE</scope>
    <source>
        <strain evidence="10">CBS 342.82</strain>
    </source>
</reference>
<reference evidence="10" key="2">
    <citation type="submission" date="2020-04" db="EMBL/GenBank/DDBJ databases">
        <authorList>
            <consortium name="NCBI Genome Project"/>
        </authorList>
    </citation>
    <scope>NUCLEOTIDE SEQUENCE</scope>
    <source>
        <strain evidence="10">CBS 342.82</strain>
    </source>
</reference>
<proteinExistence type="inferred from homology"/>
<gene>
    <name evidence="10" type="ORF">K489DRAFT_411741</name>
</gene>
<dbReference type="GO" id="GO:0015254">
    <property type="term" value="F:glycerol channel activity"/>
    <property type="evidence" value="ECO:0007669"/>
    <property type="project" value="TreeGrafter"/>
</dbReference>
<dbReference type="SUPFAM" id="SSF81338">
    <property type="entry name" value="Aquaporin-like"/>
    <property type="match status" value="1"/>
</dbReference>
<feature type="region of interest" description="Disordered" evidence="7">
    <location>
        <begin position="1"/>
        <end position="144"/>
    </location>
</feature>
<feature type="transmembrane region" description="Helical" evidence="8">
    <location>
        <begin position="492"/>
        <end position="510"/>
    </location>
</feature>
<evidence type="ECO:0000313" key="9">
    <source>
        <dbReference type="Proteomes" id="UP000504637"/>
    </source>
</evidence>
<keyword evidence="4 8" id="KW-0812">Transmembrane</keyword>
<evidence type="ECO:0000256" key="4">
    <source>
        <dbReference type="ARBA" id="ARBA00022692"/>
    </source>
</evidence>
<keyword evidence="5 8" id="KW-1133">Transmembrane helix</keyword>
<comment type="similarity">
    <text evidence="2">Belongs to the MIP/aquaporin (TC 1.A.8) family.</text>
</comment>
<dbReference type="GeneID" id="54365645"/>
<evidence type="ECO:0000256" key="2">
    <source>
        <dbReference type="ARBA" id="ARBA00006175"/>
    </source>
</evidence>
<dbReference type="Pfam" id="PF00230">
    <property type="entry name" value="MIP"/>
    <property type="match status" value="1"/>
</dbReference>
<evidence type="ECO:0000256" key="6">
    <source>
        <dbReference type="ARBA" id="ARBA00023136"/>
    </source>
</evidence>
<organism evidence="10">
    <name type="scientific">Dissoconium aciculare CBS 342.82</name>
    <dbReference type="NCBI Taxonomy" id="1314786"/>
    <lineage>
        <taxon>Eukaryota</taxon>
        <taxon>Fungi</taxon>
        <taxon>Dikarya</taxon>
        <taxon>Ascomycota</taxon>
        <taxon>Pezizomycotina</taxon>
        <taxon>Dothideomycetes</taxon>
        <taxon>Dothideomycetidae</taxon>
        <taxon>Mycosphaerellales</taxon>
        <taxon>Dissoconiaceae</taxon>
        <taxon>Dissoconium</taxon>
    </lineage>
</organism>
<dbReference type="PANTHER" id="PTHR43829:SF24">
    <property type="entry name" value="MIP AQUAPORIN (EUROFUNG)"/>
    <property type="match status" value="1"/>
</dbReference>
<feature type="compositionally biased region" description="Polar residues" evidence="7">
    <location>
        <begin position="276"/>
        <end position="287"/>
    </location>
</feature>
<dbReference type="NCBIfam" id="TIGR00861">
    <property type="entry name" value="MIP"/>
    <property type="match status" value="1"/>
</dbReference>
<sequence>MSDPVGGGRRRSRSELPYHNPRQNLVLEPSATRTSYLTPGPVSEEQNRSVSPSARDDSIYRRSRDGSHEPPRRSAASIAGSQTRDTRSVRRGRADTTATRAGSLYPDGHEGLHRRSTMRSGQSRSIARDRSSVAEDRTHFTTLAGPEPTIQLAQTYENYVSPGYVDLNPSYDQPAYTKPVWSLAKPLPRVVRAGMIPSKNEILESRQSAELPMENSQKLGLDVDPTDLEEGRVRFHPNPAVLAAQLRDARTQREHNYINHMAAAQQGETFERDTSRSSVIPRQTSLSRRARASTGASLHDRPMSHVEADIADETVHDLDLDAIPEALTPPLELTAQSLEKHMRTIPESRVVSRVASKEDNRSLSLSTLADDAEDADDWPNLEPLKSVENPIVFGEEIHNNHTGWSVLRTQYREFLAEFLAVFMQLTMGFCVDLAHTVMKSSNPNYAAWGWGFATMVGIYVSGGISGAHLNPAITFMLWFFRGFPKRKMPEYWFAQLLGAFAAAFTAYGLYRASINNYLLTNNYSAQAQTDIANSFVTSQRFDYIDPATAFFNEFVGTAMLAATVLALGDDQNAPPGAGMNSLIIGFVISLEIFAFGYQSGAALNPTRDLGPRLALFALGYGKQLFTNPYWFYGPWVGTFCGAFVGACMYDIAIFTGGESPINYPWARTQRSYRKTQAKWRRRVLRKERHALEDSHWGR</sequence>
<evidence type="ECO:0000256" key="7">
    <source>
        <dbReference type="SAM" id="MobiDB-lite"/>
    </source>
</evidence>
<protein>
    <submittedName>
        <fullName evidence="10">Aquaporin-like protein</fullName>
    </submittedName>
</protein>
<name>A0A6J3LXS9_9PEZI</name>
<dbReference type="InterPro" id="IPR050363">
    <property type="entry name" value="MIP/Aquaporin"/>
</dbReference>
<dbReference type="CDD" id="cd00333">
    <property type="entry name" value="MIP"/>
    <property type="match status" value="1"/>
</dbReference>
<feature type="compositionally biased region" description="Basic and acidic residues" evidence="7">
    <location>
        <begin position="126"/>
        <end position="139"/>
    </location>
</feature>
<feature type="compositionally biased region" description="Basic and acidic residues" evidence="7">
    <location>
        <begin position="54"/>
        <end position="72"/>
    </location>
</feature>
<accession>A0A6J3LXS9</accession>
<keyword evidence="3" id="KW-0813">Transport</keyword>
<dbReference type="Gene3D" id="1.20.1080.10">
    <property type="entry name" value="Glycerol uptake facilitator protein"/>
    <property type="match status" value="1"/>
</dbReference>
<feature type="region of interest" description="Disordered" evidence="7">
    <location>
        <begin position="266"/>
        <end position="301"/>
    </location>
</feature>
<evidence type="ECO:0000256" key="5">
    <source>
        <dbReference type="ARBA" id="ARBA00022989"/>
    </source>
</evidence>
<dbReference type="GO" id="GO:0005886">
    <property type="term" value="C:plasma membrane"/>
    <property type="evidence" value="ECO:0007669"/>
    <property type="project" value="TreeGrafter"/>
</dbReference>
<dbReference type="RefSeq" id="XP_033457519.1">
    <property type="nucleotide sequence ID" value="XM_033607846.1"/>
</dbReference>
<comment type="subcellular location">
    <subcellularLocation>
        <location evidence="1">Membrane</location>
        <topology evidence="1">Multi-pass membrane protein</topology>
    </subcellularLocation>
</comment>
<dbReference type="Proteomes" id="UP000504637">
    <property type="component" value="Unplaced"/>
</dbReference>
<reference evidence="10" key="3">
    <citation type="submission" date="2025-08" db="UniProtKB">
        <authorList>
            <consortium name="RefSeq"/>
        </authorList>
    </citation>
    <scope>IDENTIFICATION</scope>
    <source>
        <strain evidence="10">CBS 342.82</strain>
    </source>
</reference>
<evidence type="ECO:0000256" key="3">
    <source>
        <dbReference type="ARBA" id="ARBA00022448"/>
    </source>
</evidence>
<dbReference type="InterPro" id="IPR023271">
    <property type="entry name" value="Aquaporin-like"/>
</dbReference>
<feature type="transmembrane region" description="Helical" evidence="8">
    <location>
        <begin position="549"/>
        <end position="567"/>
    </location>
</feature>
<evidence type="ECO:0000256" key="1">
    <source>
        <dbReference type="ARBA" id="ARBA00004141"/>
    </source>
</evidence>